<dbReference type="GO" id="GO:0140664">
    <property type="term" value="F:ATP-dependent DNA damage sensor activity"/>
    <property type="evidence" value="ECO:0007669"/>
    <property type="project" value="InterPro"/>
</dbReference>
<dbReference type="Pfam" id="PF16413">
    <property type="entry name" value="Mlh1_C"/>
    <property type="match status" value="1"/>
</dbReference>
<comment type="subcellular location">
    <subcellularLocation>
        <location evidence="1">Nucleus</location>
    </subcellularLocation>
</comment>
<dbReference type="InterPro" id="IPR014721">
    <property type="entry name" value="Ribsml_uS5_D2-typ_fold_subgr"/>
</dbReference>
<feature type="region of interest" description="Disordered" evidence="6">
    <location>
        <begin position="453"/>
        <end position="477"/>
    </location>
</feature>
<feature type="domain" description="DNA mismatch repair protein S5" evidence="7">
    <location>
        <begin position="230"/>
        <end position="349"/>
    </location>
</feature>
<dbReference type="Proteomes" id="UP000053201">
    <property type="component" value="Unassembled WGS sequence"/>
</dbReference>
<keyword evidence="3" id="KW-0227">DNA damage</keyword>
<evidence type="ECO:0000256" key="3">
    <source>
        <dbReference type="ARBA" id="ARBA00022763"/>
    </source>
</evidence>
<dbReference type="GO" id="GO:0032389">
    <property type="term" value="C:MutLalpha complex"/>
    <property type="evidence" value="ECO:0007669"/>
    <property type="project" value="TreeGrafter"/>
</dbReference>
<dbReference type="PANTHER" id="PTHR10073">
    <property type="entry name" value="DNA MISMATCH REPAIR PROTEIN MLH, PMS, MUTL"/>
    <property type="match status" value="1"/>
</dbReference>
<protein>
    <submittedName>
        <fullName evidence="8">DNA mismatch repair protein MutL</fullName>
    </submittedName>
</protein>
<dbReference type="Gene3D" id="3.30.230.10">
    <property type="match status" value="1"/>
</dbReference>
<dbReference type="InterPro" id="IPR020568">
    <property type="entry name" value="Ribosomal_Su5_D2-typ_SF"/>
</dbReference>
<dbReference type="InParanoid" id="A0A0L0HQX6"/>
<dbReference type="VEuPathDB" id="FungiDB:SPPG_00956"/>
<feature type="region of interest" description="Disordered" evidence="6">
    <location>
        <begin position="361"/>
        <end position="387"/>
    </location>
</feature>
<dbReference type="OrthoDB" id="10263226at2759"/>
<dbReference type="STRING" id="645134.A0A0L0HQX6"/>
<dbReference type="Pfam" id="PF13589">
    <property type="entry name" value="HATPase_c_3"/>
    <property type="match status" value="1"/>
</dbReference>
<dbReference type="EMBL" id="KQ257451">
    <property type="protein sequence ID" value="KND03473.1"/>
    <property type="molecule type" value="Genomic_DNA"/>
</dbReference>
<dbReference type="InterPro" id="IPR014762">
    <property type="entry name" value="DNA_mismatch_repair_CS"/>
</dbReference>
<dbReference type="FunCoup" id="A0A0L0HQX6">
    <property type="interactions" value="400"/>
</dbReference>
<dbReference type="InterPro" id="IPR038973">
    <property type="entry name" value="MutL/Mlh/Pms-like"/>
</dbReference>
<evidence type="ECO:0000313" key="9">
    <source>
        <dbReference type="Proteomes" id="UP000053201"/>
    </source>
</evidence>
<dbReference type="GO" id="GO:0030983">
    <property type="term" value="F:mismatched DNA binding"/>
    <property type="evidence" value="ECO:0007669"/>
    <property type="project" value="InterPro"/>
</dbReference>
<dbReference type="FunFam" id="3.30.565.10:FF:000109">
    <property type="entry name" value="Related to MLH1-DNA mismatch repair protein"/>
    <property type="match status" value="1"/>
</dbReference>
<dbReference type="RefSeq" id="XP_016611512.1">
    <property type="nucleotide sequence ID" value="XM_016749283.1"/>
</dbReference>
<dbReference type="PANTHER" id="PTHR10073:SF12">
    <property type="entry name" value="DNA MISMATCH REPAIR PROTEIN MLH1"/>
    <property type="match status" value="1"/>
</dbReference>
<comment type="similarity">
    <text evidence="2">Belongs to the DNA mismatch repair MutL/HexB family.</text>
</comment>
<dbReference type="InterPro" id="IPR032189">
    <property type="entry name" value="Mlh1_C"/>
</dbReference>
<dbReference type="SUPFAM" id="SSF54211">
    <property type="entry name" value="Ribosomal protein S5 domain 2-like"/>
    <property type="match status" value="1"/>
</dbReference>
<sequence>MARNDDRAVYPVAHIKRLDENVVNRIAAGEIIHRPSNALKEMIENSLDAQATSIQITVKDGGLKLLQIQDNGVGIHKEDLPMVCERFATSKLECYEDLSNIATYGFRGEALASISHVAHVTVTTKTNDSPCAWRAFYSDGKLVPGKPGTSADPKPCAGNQGTQIVVEDLFYNVPTRRKALKSSSDEYNRILDIVHKYAIHNSRVSFTCKKQGANTADIHTPSSAKTLDNIRYVFGATIAKELLEMEHTDSRWDFKLEGLVSNANFSTKKMIFLLFINHRSVDSSNLKRAVEAVYTEYLPRGTHPFVYLSLEIKPENVDVNVHPTKREVHFLNEDKIIQTVCEVLQSRLADANQSRTFYTQTFLPGAPPVSTPGPGSNKSTKAPEHKLVRTDSRTRTLDAFITHLPAPTAIPPNEIYQPEDAEEATRVEESSRKRLKIVDHLNQDTQVSTITTVEERTTTSVDEEEGDVNDVRPDRMSESNLAPHKITHKGRTVEVRLTSVLELRDEVRQSCHKGLTDVFAEHTFVGLVDDVLAIIQHQTKLYLVDYQNLSQELFYQLALQGFSNFGFIQLSQPASIFDLVMIALEAEDTSAWPNDMMSKEEIAEECRKILVERRDMLLEYFSFHVSEAGEILSLPVLLRGYVPNVDKLPLFLLRIGSEVDWDAEKPCFEGFSRELGLLYALEPSIPLEPSSGWNDGDEQGHHHTVPMVIGLADRSKSSQGDSSKQANEAMAAYRWVVQHVVFPALKEHFVAPQAMAGDGTIVQLANLPDLYRVFERC</sequence>
<dbReference type="NCBIfam" id="TIGR00585">
    <property type="entry name" value="mutl"/>
    <property type="match status" value="1"/>
</dbReference>
<evidence type="ECO:0000259" key="7">
    <source>
        <dbReference type="SMART" id="SM01340"/>
    </source>
</evidence>
<organism evidence="8 9">
    <name type="scientific">Spizellomyces punctatus (strain DAOM BR117)</name>
    <dbReference type="NCBI Taxonomy" id="645134"/>
    <lineage>
        <taxon>Eukaryota</taxon>
        <taxon>Fungi</taxon>
        <taxon>Fungi incertae sedis</taxon>
        <taxon>Chytridiomycota</taxon>
        <taxon>Chytridiomycota incertae sedis</taxon>
        <taxon>Chytridiomycetes</taxon>
        <taxon>Spizellomycetales</taxon>
        <taxon>Spizellomycetaceae</taxon>
        <taxon>Spizellomyces</taxon>
    </lineage>
</organism>
<dbReference type="PROSITE" id="PS00058">
    <property type="entry name" value="DNA_MISMATCH_REPAIR_1"/>
    <property type="match status" value="1"/>
</dbReference>
<gene>
    <name evidence="8" type="ORF">SPPG_00956</name>
</gene>
<dbReference type="InterPro" id="IPR002099">
    <property type="entry name" value="MutL/Mlh/PMS"/>
</dbReference>
<dbReference type="GeneID" id="27684654"/>
<keyword evidence="9" id="KW-1185">Reference proteome</keyword>
<dbReference type="Pfam" id="PF01119">
    <property type="entry name" value="DNA_mis_repair"/>
    <property type="match status" value="1"/>
</dbReference>
<dbReference type="Gene3D" id="3.30.565.10">
    <property type="entry name" value="Histidine kinase-like ATPase, C-terminal domain"/>
    <property type="match status" value="1"/>
</dbReference>
<dbReference type="SUPFAM" id="SSF55874">
    <property type="entry name" value="ATPase domain of HSP90 chaperone/DNA topoisomerase II/histidine kinase"/>
    <property type="match status" value="1"/>
</dbReference>
<evidence type="ECO:0000313" key="8">
    <source>
        <dbReference type="EMBL" id="KND03473.1"/>
    </source>
</evidence>
<evidence type="ECO:0000256" key="2">
    <source>
        <dbReference type="ARBA" id="ARBA00006082"/>
    </source>
</evidence>
<evidence type="ECO:0000256" key="5">
    <source>
        <dbReference type="ARBA" id="ARBA00023242"/>
    </source>
</evidence>
<dbReference type="OMA" id="ANYHVKK"/>
<dbReference type="AlphaFoldDB" id="A0A0L0HQX6"/>
<evidence type="ECO:0000256" key="6">
    <source>
        <dbReference type="SAM" id="MobiDB-lite"/>
    </source>
</evidence>
<dbReference type="InterPro" id="IPR036890">
    <property type="entry name" value="HATPase_C_sf"/>
</dbReference>
<dbReference type="GO" id="GO:0006298">
    <property type="term" value="P:mismatch repair"/>
    <property type="evidence" value="ECO:0007669"/>
    <property type="project" value="InterPro"/>
</dbReference>
<dbReference type="GO" id="GO:0005524">
    <property type="term" value="F:ATP binding"/>
    <property type="evidence" value="ECO:0007669"/>
    <property type="project" value="InterPro"/>
</dbReference>
<keyword evidence="4" id="KW-0234">DNA repair</keyword>
<dbReference type="eggNOG" id="KOG1979">
    <property type="taxonomic scope" value="Eukaryota"/>
</dbReference>
<dbReference type="CDD" id="cd03483">
    <property type="entry name" value="MutL_Trans_MLH1"/>
    <property type="match status" value="1"/>
</dbReference>
<evidence type="ECO:0000256" key="1">
    <source>
        <dbReference type="ARBA" id="ARBA00004123"/>
    </source>
</evidence>
<evidence type="ECO:0000256" key="4">
    <source>
        <dbReference type="ARBA" id="ARBA00023204"/>
    </source>
</evidence>
<dbReference type="InterPro" id="IPR013507">
    <property type="entry name" value="DNA_mismatch_S5_2-like"/>
</dbReference>
<reference evidence="8 9" key="1">
    <citation type="submission" date="2009-08" db="EMBL/GenBank/DDBJ databases">
        <title>The Genome Sequence of Spizellomyces punctatus strain DAOM BR117.</title>
        <authorList>
            <consortium name="The Broad Institute Genome Sequencing Platform"/>
            <person name="Russ C."/>
            <person name="Cuomo C."/>
            <person name="Shea T."/>
            <person name="Young S.K."/>
            <person name="Zeng Q."/>
            <person name="Koehrsen M."/>
            <person name="Haas B."/>
            <person name="Borodovsky M."/>
            <person name="Guigo R."/>
            <person name="Alvarado L."/>
            <person name="Berlin A."/>
            <person name="Bochicchio J."/>
            <person name="Borenstein D."/>
            <person name="Chapman S."/>
            <person name="Chen Z."/>
            <person name="Engels R."/>
            <person name="Freedman E."/>
            <person name="Gellesch M."/>
            <person name="Goldberg J."/>
            <person name="Griggs A."/>
            <person name="Gujja S."/>
            <person name="Heiman D."/>
            <person name="Hepburn T."/>
            <person name="Howarth C."/>
            <person name="Jen D."/>
            <person name="Larson L."/>
            <person name="Lewis B."/>
            <person name="Mehta T."/>
            <person name="Park D."/>
            <person name="Pearson M."/>
            <person name="Roberts A."/>
            <person name="Saif S."/>
            <person name="Shenoy N."/>
            <person name="Sisk P."/>
            <person name="Stolte C."/>
            <person name="Sykes S."/>
            <person name="Thomson T."/>
            <person name="Walk T."/>
            <person name="White J."/>
            <person name="Yandava C."/>
            <person name="Burger G."/>
            <person name="Gray M.W."/>
            <person name="Holland P.W.H."/>
            <person name="King N."/>
            <person name="Lang F.B.F."/>
            <person name="Roger A.J."/>
            <person name="Ruiz-Trillo I."/>
            <person name="Lander E."/>
            <person name="Nusbaum C."/>
        </authorList>
    </citation>
    <scope>NUCLEOTIDE SEQUENCE [LARGE SCALE GENOMIC DNA]</scope>
    <source>
        <strain evidence="8 9">DAOM BR117</strain>
    </source>
</reference>
<dbReference type="GO" id="GO:0016887">
    <property type="term" value="F:ATP hydrolysis activity"/>
    <property type="evidence" value="ECO:0007669"/>
    <property type="project" value="InterPro"/>
</dbReference>
<dbReference type="CDD" id="cd16926">
    <property type="entry name" value="HATPase_MutL-MLH-PMS-like"/>
    <property type="match status" value="1"/>
</dbReference>
<accession>A0A0L0HQX6</accession>
<name>A0A0L0HQX6_SPIPD</name>
<dbReference type="FunFam" id="3.30.230.10:FF:000014">
    <property type="entry name" value="DNA mismatch repair protein Mlh1"/>
    <property type="match status" value="1"/>
</dbReference>
<keyword evidence="5" id="KW-0539">Nucleus</keyword>
<proteinExistence type="inferred from homology"/>
<dbReference type="SMART" id="SM01340">
    <property type="entry name" value="DNA_mis_repair"/>
    <property type="match status" value="1"/>
</dbReference>